<name>X0WUX6_9ZZZZ</name>
<proteinExistence type="predicted"/>
<sequence>IKRNNQDLDRTQPVIAPPKVSEFMSKNRAEFPGRQRPDQRGWQQDDRAAPNGPYSRRKLCVDEPEIRTTAQSQFLGLGRRELLDFRRRGGRSSDKMTETPSMHGHP</sequence>
<dbReference type="EMBL" id="BARS01041674">
    <property type="protein sequence ID" value="GAG34804.1"/>
    <property type="molecule type" value="Genomic_DNA"/>
</dbReference>
<feature type="compositionally biased region" description="Basic and acidic residues" evidence="1">
    <location>
        <begin position="1"/>
        <end position="10"/>
    </location>
</feature>
<feature type="non-terminal residue" evidence="2">
    <location>
        <position position="1"/>
    </location>
</feature>
<protein>
    <submittedName>
        <fullName evidence="2">Uncharacterized protein</fullName>
    </submittedName>
</protein>
<reference evidence="2" key="1">
    <citation type="journal article" date="2014" name="Front. Microbiol.">
        <title>High frequency of phylogenetically diverse reductive dehalogenase-homologous genes in deep subseafloor sedimentary metagenomes.</title>
        <authorList>
            <person name="Kawai M."/>
            <person name="Futagami T."/>
            <person name="Toyoda A."/>
            <person name="Takaki Y."/>
            <person name="Nishi S."/>
            <person name="Hori S."/>
            <person name="Arai W."/>
            <person name="Tsubouchi T."/>
            <person name="Morono Y."/>
            <person name="Uchiyama I."/>
            <person name="Ito T."/>
            <person name="Fujiyama A."/>
            <person name="Inagaki F."/>
            <person name="Takami H."/>
        </authorList>
    </citation>
    <scope>NUCLEOTIDE SEQUENCE</scope>
    <source>
        <strain evidence="2">Expedition CK06-06</strain>
    </source>
</reference>
<feature type="region of interest" description="Disordered" evidence="1">
    <location>
        <begin position="83"/>
        <end position="106"/>
    </location>
</feature>
<comment type="caution">
    <text evidence="2">The sequence shown here is derived from an EMBL/GenBank/DDBJ whole genome shotgun (WGS) entry which is preliminary data.</text>
</comment>
<feature type="compositionally biased region" description="Basic and acidic residues" evidence="1">
    <location>
        <begin position="83"/>
        <end position="97"/>
    </location>
</feature>
<organism evidence="2">
    <name type="scientific">marine sediment metagenome</name>
    <dbReference type="NCBI Taxonomy" id="412755"/>
    <lineage>
        <taxon>unclassified sequences</taxon>
        <taxon>metagenomes</taxon>
        <taxon>ecological metagenomes</taxon>
    </lineage>
</organism>
<dbReference type="AlphaFoldDB" id="X0WUX6"/>
<evidence type="ECO:0000256" key="1">
    <source>
        <dbReference type="SAM" id="MobiDB-lite"/>
    </source>
</evidence>
<feature type="region of interest" description="Disordered" evidence="1">
    <location>
        <begin position="1"/>
        <end position="57"/>
    </location>
</feature>
<gene>
    <name evidence="2" type="ORF">S01H1_63341</name>
</gene>
<feature type="compositionally biased region" description="Basic and acidic residues" evidence="1">
    <location>
        <begin position="25"/>
        <end position="48"/>
    </location>
</feature>
<evidence type="ECO:0000313" key="2">
    <source>
        <dbReference type="EMBL" id="GAG34804.1"/>
    </source>
</evidence>
<accession>X0WUX6</accession>